<feature type="domain" description="PPM-type phosphatase" evidence="2">
    <location>
        <begin position="27"/>
        <end position="220"/>
    </location>
</feature>
<proteinExistence type="predicted"/>
<dbReference type="STRING" id="373903.Hore_01780"/>
<dbReference type="HOGENOM" id="CLU_703441_0_0_9"/>
<accession>B8D0X1</accession>
<dbReference type="EC" id="3.1.3.16" evidence="3"/>
<dbReference type="OrthoDB" id="1090916at2"/>
<keyword evidence="1 3" id="KW-0378">Hydrolase</keyword>
<dbReference type="PANTHER" id="PTHR43156">
    <property type="entry name" value="STAGE II SPORULATION PROTEIN E-RELATED"/>
    <property type="match status" value="1"/>
</dbReference>
<dbReference type="KEGG" id="hor:Hore_01780"/>
<dbReference type="InterPro" id="IPR052016">
    <property type="entry name" value="Bact_Sigma-Reg"/>
</dbReference>
<name>B8D0X1_HALOH</name>
<reference evidence="3 4" key="1">
    <citation type="journal article" date="2009" name="PLoS ONE">
        <title>Genome analysis of the anaerobic thermohalophilic bacterium Halothermothrix orenii.</title>
        <authorList>
            <person name="Mavromatis K."/>
            <person name="Ivanova N."/>
            <person name="Anderson I."/>
            <person name="Lykidis A."/>
            <person name="Hooper S.D."/>
            <person name="Sun H."/>
            <person name="Kunin V."/>
            <person name="Lapidus A."/>
            <person name="Hugenholtz P."/>
            <person name="Patel B."/>
            <person name="Kyrpides N.C."/>
        </authorList>
    </citation>
    <scope>NUCLEOTIDE SEQUENCE [LARGE SCALE GENOMIC DNA]</scope>
    <source>
        <strain evidence="4">H 168 / OCM 544 / DSM 9562</strain>
    </source>
</reference>
<sequence length="391" mass="43618">MMVEKGIRQLKKFNEELCGDKVEVYHDDRRFLMALSDGLGSGVKANILATLTSKIIITMVKEGMGLSDVIDTIGKTLPICQVRNISYATFTIVEIDKINSIATLIEFDNPGALIFRDNRLIEIEGVKEEFKNHKVKKSIFKLQYGDILVLFSDGVIHAGIGAKLKLGWPRKEVARYIHKIIRRREGISMEELADWLAEACNNFYDNKPGDDTTIAAIRVRPSQSVTILVGPPKDRSKDKEVTELLMKEEGKKIVCGGTTSKLVARELGKNIKVELDEKSKNMSKVGQIPPGGTIEGIDLVTEGVLTLQRVYSVLSGEEKLPKGNYGINKTLYTFVETLRESDVITFLVGRAINPAYQNPDLPLATGVKEHLINKIASILQRQGKRVNIKYF</sequence>
<evidence type="ECO:0000313" key="3">
    <source>
        <dbReference type="EMBL" id="ACL68940.1"/>
    </source>
</evidence>
<evidence type="ECO:0000256" key="1">
    <source>
        <dbReference type="ARBA" id="ARBA00022801"/>
    </source>
</evidence>
<evidence type="ECO:0000259" key="2">
    <source>
        <dbReference type="Pfam" id="PF07228"/>
    </source>
</evidence>
<evidence type="ECO:0000313" key="4">
    <source>
        <dbReference type="Proteomes" id="UP000000719"/>
    </source>
</evidence>
<organism evidence="3 4">
    <name type="scientific">Halothermothrix orenii (strain H 168 / OCM 544 / DSM 9562)</name>
    <dbReference type="NCBI Taxonomy" id="373903"/>
    <lineage>
        <taxon>Bacteria</taxon>
        <taxon>Bacillati</taxon>
        <taxon>Bacillota</taxon>
        <taxon>Clostridia</taxon>
        <taxon>Halanaerobiales</taxon>
        <taxon>Halothermotrichaceae</taxon>
        <taxon>Halothermothrix</taxon>
    </lineage>
</organism>
<keyword evidence="4" id="KW-1185">Reference proteome</keyword>
<dbReference type="AlphaFoldDB" id="B8D0X1"/>
<dbReference type="Pfam" id="PF07228">
    <property type="entry name" value="SpoIIE"/>
    <property type="match status" value="1"/>
</dbReference>
<dbReference type="PANTHER" id="PTHR43156:SF2">
    <property type="entry name" value="STAGE II SPORULATION PROTEIN E"/>
    <property type="match status" value="1"/>
</dbReference>
<dbReference type="EMBL" id="CP001098">
    <property type="protein sequence ID" value="ACL68940.1"/>
    <property type="molecule type" value="Genomic_DNA"/>
</dbReference>
<gene>
    <name evidence="3" type="ordered locus">Hore_01780</name>
</gene>
<dbReference type="Proteomes" id="UP000000719">
    <property type="component" value="Chromosome"/>
</dbReference>
<dbReference type="InterPro" id="IPR001932">
    <property type="entry name" value="PPM-type_phosphatase-like_dom"/>
</dbReference>
<protein>
    <submittedName>
        <fullName evidence="3">Serine/threonine specific protein phosphatase</fullName>
        <ecNumber evidence="3">3.1.3.16</ecNumber>
    </submittedName>
</protein>
<dbReference type="RefSeq" id="WP_012635138.1">
    <property type="nucleotide sequence ID" value="NC_011899.1"/>
</dbReference>
<dbReference type="GO" id="GO:0004722">
    <property type="term" value="F:protein serine/threonine phosphatase activity"/>
    <property type="evidence" value="ECO:0007669"/>
    <property type="project" value="UniProtKB-EC"/>
</dbReference>
<dbReference type="SUPFAM" id="SSF81606">
    <property type="entry name" value="PP2C-like"/>
    <property type="match status" value="1"/>
</dbReference>
<dbReference type="InterPro" id="IPR036457">
    <property type="entry name" value="PPM-type-like_dom_sf"/>
</dbReference>
<dbReference type="Gene3D" id="3.60.40.10">
    <property type="entry name" value="PPM-type phosphatase domain"/>
    <property type="match status" value="1"/>
</dbReference>
<dbReference type="eggNOG" id="COG2208">
    <property type="taxonomic scope" value="Bacteria"/>
</dbReference>